<proteinExistence type="predicted"/>
<accession>A0A645IL58</accession>
<organism evidence="1">
    <name type="scientific">bioreactor metagenome</name>
    <dbReference type="NCBI Taxonomy" id="1076179"/>
    <lineage>
        <taxon>unclassified sequences</taxon>
        <taxon>metagenomes</taxon>
        <taxon>ecological metagenomes</taxon>
    </lineage>
</organism>
<gene>
    <name evidence="1" type="ORF">SDC9_199405</name>
</gene>
<sequence>MLCRIHDALSNLTVYHKSEDVVFFVWFDHTLDGPSLNFSSLSNHGVDLLLAEI</sequence>
<dbReference type="AlphaFoldDB" id="A0A645IL58"/>
<dbReference type="EMBL" id="VSSQ01117183">
    <property type="protein sequence ID" value="MPN51756.1"/>
    <property type="molecule type" value="Genomic_DNA"/>
</dbReference>
<evidence type="ECO:0000313" key="1">
    <source>
        <dbReference type="EMBL" id="MPN51756.1"/>
    </source>
</evidence>
<protein>
    <submittedName>
        <fullName evidence="1">Uncharacterized protein</fullName>
    </submittedName>
</protein>
<reference evidence="1" key="1">
    <citation type="submission" date="2019-08" db="EMBL/GenBank/DDBJ databases">
        <authorList>
            <person name="Kucharzyk K."/>
            <person name="Murdoch R.W."/>
            <person name="Higgins S."/>
            <person name="Loffler F."/>
        </authorList>
    </citation>
    <scope>NUCLEOTIDE SEQUENCE</scope>
</reference>
<name>A0A645IL58_9ZZZZ</name>
<comment type="caution">
    <text evidence="1">The sequence shown here is derived from an EMBL/GenBank/DDBJ whole genome shotgun (WGS) entry which is preliminary data.</text>
</comment>